<dbReference type="InterPro" id="IPR001584">
    <property type="entry name" value="Integrase_cat-core"/>
</dbReference>
<dbReference type="EMBL" id="BQNB010012676">
    <property type="protein sequence ID" value="GJT06529.1"/>
    <property type="molecule type" value="Genomic_DNA"/>
</dbReference>
<protein>
    <submittedName>
        <fullName evidence="2">Retrotransposon-related protein</fullName>
    </submittedName>
</protein>
<reference evidence="2" key="1">
    <citation type="journal article" date="2022" name="Int. J. Mol. Sci.">
        <title>Draft Genome of Tanacetum Coccineum: Genomic Comparison of Closely Related Tanacetum-Family Plants.</title>
        <authorList>
            <person name="Yamashiro T."/>
            <person name="Shiraishi A."/>
            <person name="Nakayama K."/>
            <person name="Satake H."/>
        </authorList>
    </citation>
    <scope>NUCLEOTIDE SEQUENCE</scope>
</reference>
<dbReference type="InterPro" id="IPR036397">
    <property type="entry name" value="RNaseH_sf"/>
</dbReference>
<name>A0ABQ5AWZ3_9ASTR</name>
<gene>
    <name evidence="2" type="ORF">Tco_0840991</name>
</gene>
<dbReference type="Proteomes" id="UP001151760">
    <property type="component" value="Unassembled WGS sequence"/>
</dbReference>
<evidence type="ECO:0000313" key="2">
    <source>
        <dbReference type="EMBL" id="GJT06529.1"/>
    </source>
</evidence>
<dbReference type="SUPFAM" id="SSF53098">
    <property type="entry name" value="Ribonuclease H-like"/>
    <property type="match status" value="1"/>
</dbReference>
<organism evidence="2 3">
    <name type="scientific">Tanacetum coccineum</name>
    <dbReference type="NCBI Taxonomy" id="301880"/>
    <lineage>
        <taxon>Eukaryota</taxon>
        <taxon>Viridiplantae</taxon>
        <taxon>Streptophyta</taxon>
        <taxon>Embryophyta</taxon>
        <taxon>Tracheophyta</taxon>
        <taxon>Spermatophyta</taxon>
        <taxon>Magnoliopsida</taxon>
        <taxon>eudicotyledons</taxon>
        <taxon>Gunneridae</taxon>
        <taxon>Pentapetalae</taxon>
        <taxon>asterids</taxon>
        <taxon>campanulids</taxon>
        <taxon>Asterales</taxon>
        <taxon>Asteraceae</taxon>
        <taxon>Asteroideae</taxon>
        <taxon>Anthemideae</taxon>
        <taxon>Anthemidinae</taxon>
        <taxon>Tanacetum</taxon>
    </lineage>
</organism>
<evidence type="ECO:0000313" key="3">
    <source>
        <dbReference type="Proteomes" id="UP001151760"/>
    </source>
</evidence>
<proteinExistence type="predicted"/>
<accession>A0ABQ5AWZ3</accession>
<dbReference type="PANTHER" id="PTHR37984">
    <property type="entry name" value="PROTEIN CBG26694"/>
    <property type="match status" value="1"/>
</dbReference>
<feature type="domain" description="Integrase catalytic" evidence="1">
    <location>
        <begin position="5"/>
        <end position="161"/>
    </location>
</feature>
<reference evidence="2" key="2">
    <citation type="submission" date="2022-01" db="EMBL/GenBank/DDBJ databases">
        <authorList>
            <person name="Yamashiro T."/>
            <person name="Shiraishi A."/>
            <person name="Satake H."/>
            <person name="Nakayama K."/>
        </authorList>
    </citation>
    <scope>NUCLEOTIDE SEQUENCE</scope>
</reference>
<evidence type="ECO:0000259" key="1">
    <source>
        <dbReference type="PROSITE" id="PS50994"/>
    </source>
</evidence>
<dbReference type="PANTHER" id="PTHR37984:SF5">
    <property type="entry name" value="PROTEIN NYNRIN-LIKE"/>
    <property type="match status" value="1"/>
</dbReference>
<dbReference type="Gene3D" id="3.30.420.10">
    <property type="entry name" value="Ribonuclease H-like superfamily/Ribonuclease H"/>
    <property type="match status" value="1"/>
</dbReference>
<sequence length="238" mass="27948">MITTLRLLPILPLQRLAIPRSQGYPVIFVVVDRLTKYAHFMPLYHPFTAAQVAQEFLDTVYKLHGLPTSIVLDMDKVFLCNYWKELFKLLQVKLLISTTYYPQTDGQTEVVNRCLECYLRCMTGERTKEWKKWLSLAELWYNSNFHTFIQTTPFEAVYGQPLLVHFPYLGGLSKLDAIDKTLEARDQAIQMLKFHLSRSQNMMKQQADKRRSARVLQIRDYVFLKLQPHRQVSITQGK</sequence>
<comment type="caution">
    <text evidence="2">The sequence shown here is derived from an EMBL/GenBank/DDBJ whole genome shotgun (WGS) entry which is preliminary data.</text>
</comment>
<dbReference type="PROSITE" id="PS50994">
    <property type="entry name" value="INTEGRASE"/>
    <property type="match status" value="1"/>
</dbReference>
<dbReference type="InterPro" id="IPR050951">
    <property type="entry name" value="Retrovirus_Pol_polyprotein"/>
</dbReference>
<keyword evidence="3" id="KW-1185">Reference proteome</keyword>
<dbReference type="InterPro" id="IPR012337">
    <property type="entry name" value="RNaseH-like_sf"/>
</dbReference>